<feature type="domain" description="Reverse transcriptase zinc-binding" evidence="1">
    <location>
        <begin position="20"/>
        <end position="103"/>
    </location>
</feature>
<gene>
    <name evidence="2" type="ORF">RIF29_16231</name>
</gene>
<evidence type="ECO:0000259" key="1">
    <source>
        <dbReference type="Pfam" id="PF13966"/>
    </source>
</evidence>
<evidence type="ECO:0000313" key="3">
    <source>
        <dbReference type="Proteomes" id="UP001372338"/>
    </source>
</evidence>
<dbReference type="EMBL" id="JAYWIO010000003">
    <property type="protein sequence ID" value="KAK7275124.1"/>
    <property type="molecule type" value="Genomic_DNA"/>
</dbReference>
<dbReference type="Pfam" id="PF13966">
    <property type="entry name" value="zf-RVT"/>
    <property type="match status" value="1"/>
</dbReference>
<proteinExistence type="predicted"/>
<name>A0AAN9IE96_CROPI</name>
<comment type="caution">
    <text evidence="2">The sequence shown here is derived from an EMBL/GenBank/DDBJ whole genome shotgun (WGS) entry which is preliminary data.</text>
</comment>
<organism evidence="2 3">
    <name type="scientific">Crotalaria pallida</name>
    <name type="common">Smooth rattlebox</name>
    <name type="synonym">Crotalaria striata</name>
    <dbReference type="NCBI Taxonomy" id="3830"/>
    <lineage>
        <taxon>Eukaryota</taxon>
        <taxon>Viridiplantae</taxon>
        <taxon>Streptophyta</taxon>
        <taxon>Embryophyta</taxon>
        <taxon>Tracheophyta</taxon>
        <taxon>Spermatophyta</taxon>
        <taxon>Magnoliopsida</taxon>
        <taxon>eudicotyledons</taxon>
        <taxon>Gunneridae</taxon>
        <taxon>Pentapetalae</taxon>
        <taxon>rosids</taxon>
        <taxon>fabids</taxon>
        <taxon>Fabales</taxon>
        <taxon>Fabaceae</taxon>
        <taxon>Papilionoideae</taxon>
        <taxon>50 kb inversion clade</taxon>
        <taxon>genistoids sensu lato</taxon>
        <taxon>core genistoids</taxon>
        <taxon>Crotalarieae</taxon>
        <taxon>Crotalaria</taxon>
    </lineage>
</organism>
<reference evidence="2 3" key="1">
    <citation type="submission" date="2024-01" db="EMBL/GenBank/DDBJ databases">
        <title>The genomes of 5 underutilized Papilionoideae crops provide insights into root nodulation and disease resistanc.</title>
        <authorList>
            <person name="Yuan L."/>
        </authorList>
    </citation>
    <scope>NUCLEOTIDE SEQUENCE [LARGE SCALE GENOMIC DNA]</scope>
    <source>
        <strain evidence="2">ZHUSHIDOU_FW_LH</strain>
        <tissue evidence="2">Leaf</tissue>
    </source>
</reference>
<sequence length="118" mass="13680">MLKNEVKDSWWWSVEAVGSYSVKSAYNLIQDQHRAGERIAEHSEILWKPDAPLKAIAFRWRVIMDKIPINLNLMRRGILMSADRAKCQRCLLQDEDSGHLLCSVRIGALQLELILFPY</sequence>
<evidence type="ECO:0000313" key="2">
    <source>
        <dbReference type="EMBL" id="KAK7275124.1"/>
    </source>
</evidence>
<keyword evidence="3" id="KW-1185">Reference proteome</keyword>
<dbReference type="InterPro" id="IPR026960">
    <property type="entry name" value="RVT-Znf"/>
</dbReference>
<dbReference type="Proteomes" id="UP001372338">
    <property type="component" value="Unassembled WGS sequence"/>
</dbReference>
<dbReference type="AlphaFoldDB" id="A0AAN9IE96"/>
<protein>
    <recommendedName>
        <fullName evidence="1">Reverse transcriptase zinc-binding domain-containing protein</fullName>
    </recommendedName>
</protein>
<accession>A0AAN9IE96</accession>